<dbReference type="Proteomes" id="UP000095282">
    <property type="component" value="Unplaced"/>
</dbReference>
<protein>
    <submittedName>
        <fullName evidence="2">Uncharacterized protein</fullName>
    </submittedName>
</protein>
<evidence type="ECO:0000313" key="2">
    <source>
        <dbReference type="WBParaSite" id="Csp11.Scaffold629.g12086.t1"/>
    </source>
</evidence>
<reference evidence="2" key="1">
    <citation type="submission" date="2016-11" db="UniProtKB">
        <authorList>
            <consortium name="WormBaseParasite"/>
        </authorList>
    </citation>
    <scope>IDENTIFICATION</scope>
</reference>
<name>A0A1I7TV43_9PELO</name>
<keyword evidence="1" id="KW-1185">Reference proteome</keyword>
<sequence>MNEFNTSKWLLEKNKNINRFQSFLGFYSALPSSYQRQILEILQESPPKIDGATFERPEKPIEVTQLPPSFSIPKQTDESQEKFMMPERKNVGEEETNLEQKISFPEDPIMVPRVNMPFQPQEKRIQIHPQSISGSQQNILFPDLPPTRPIEPAVSSQGAGLRKLLENPNFDSIISSIVQKGAKIAEGPLPRTVGAVDHTKTSSNELGILNPAMWSDAAKLLSRSTNDLPTALSKFIENGSQNLPQILIPSGNQIRQSPQIKTNQNSFLPTRRQNDGALDKYDTHIDRFATSGPRNAINIQGDLSSLRLQPIGTTNTGNTAIQPAKVDSIVGAMPTMPPAVGYGTYAPAPSAIIPKVVERILSPEEITGSYRLVDLFYLIIFGTLQTTTNPSNLQ</sequence>
<evidence type="ECO:0000313" key="1">
    <source>
        <dbReference type="Proteomes" id="UP000095282"/>
    </source>
</evidence>
<dbReference type="eggNOG" id="KOG3105">
    <property type="taxonomic scope" value="Eukaryota"/>
</dbReference>
<dbReference type="WBParaSite" id="Csp11.Scaffold629.g12086.t1">
    <property type="protein sequence ID" value="Csp11.Scaffold629.g12086.t1"/>
    <property type="gene ID" value="Csp11.Scaffold629.g12086"/>
</dbReference>
<dbReference type="AlphaFoldDB" id="A0A1I7TV43"/>
<organism evidence="1 2">
    <name type="scientific">Caenorhabditis tropicalis</name>
    <dbReference type="NCBI Taxonomy" id="1561998"/>
    <lineage>
        <taxon>Eukaryota</taxon>
        <taxon>Metazoa</taxon>
        <taxon>Ecdysozoa</taxon>
        <taxon>Nematoda</taxon>
        <taxon>Chromadorea</taxon>
        <taxon>Rhabditida</taxon>
        <taxon>Rhabditina</taxon>
        <taxon>Rhabditomorpha</taxon>
        <taxon>Rhabditoidea</taxon>
        <taxon>Rhabditidae</taxon>
        <taxon>Peloderinae</taxon>
        <taxon>Caenorhabditis</taxon>
    </lineage>
</organism>
<accession>A0A1I7TV43</accession>
<proteinExistence type="predicted"/>
<dbReference type="STRING" id="1561998.A0A1I7TV43"/>